<comment type="caution">
    <text evidence="2">The sequence shown here is derived from an EMBL/GenBank/DDBJ whole genome shotgun (WGS) entry which is preliminary data.</text>
</comment>
<reference evidence="2" key="1">
    <citation type="journal article" date="2021" name="IMA Fungus">
        <title>Genomic characterization of three marine fungi, including Emericellopsis atlantica sp. nov. with signatures of a generalist lifestyle and marine biomass degradation.</title>
        <authorList>
            <person name="Hagestad O.C."/>
            <person name="Hou L."/>
            <person name="Andersen J.H."/>
            <person name="Hansen E.H."/>
            <person name="Altermark B."/>
            <person name="Li C."/>
            <person name="Kuhnert E."/>
            <person name="Cox R.J."/>
            <person name="Crous P.W."/>
            <person name="Spatafora J.W."/>
            <person name="Lail K."/>
            <person name="Amirebrahimi M."/>
            <person name="Lipzen A."/>
            <person name="Pangilinan J."/>
            <person name="Andreopoulos W."/>
            <person name="Hayes R.D."/>
            <person name="Ng V."/>
            <person name="Grigoriev I.V."/>
            <person name="Jackson S.A."/>
            <person name="Sutton T.D.S."/>
            <person name="Dobson A.D.W."/>
            <person name="Rama T."/>
        </authorList>
    </citation>
    <scope>NUCLEOTIDE SEQUENCE</scope>
    <source>
        <strain evidence="2">TS7</strain>
    </source>
</reference>
<dbReference type="InterPro" id="IPR029058">
    <property type="entry name" value="AB_hydrolase_fold"/>
</dbReference>
<keyword evidence="2" id="KW-0378">Hydrolase</keyword>
<dbReference type="PANTHER" id="PTHR43265">
    <property type="entry name" value="ESTERASE ESTD"/>
    <property type="match status" value="1"/>
</dbReference>
<dbReference type="Proteomes" id="UP000887229">
    <property type="component" value="Unassembled WGS sequence"/>
</dbReference>
<feature type="domain" description="Serine aminopeptidase S33" evidence="1">
    <location>
        <begin position="212"/>
        <end position="428"/>
    </location>
</feature>
<keyword evidence="3" id="KW-1185">Reference proteome</keyword>
<dbReference type="AlphaFoldDB" id="A0A9P8CK75"/>
<dbReference type="Pfam" id="PF12146">
    <property type="entry name" value="Hydrolase_4"/>
    <property type="match status" value="1"/>
</dbReference>
<dbReference type="GeneID" id="70297200"/>
<name>A0A9P8CK75_9HYPO</name>
<sequence length="470" mass="51473">MSTLNSTLTALARRAYGYVLSLGGWIRTVSALAFRRGACNEQQMSLIATDTIRLLQDGDWAGLRGRFALPLRLLLTETALRKGWQVITATTGPIERVGRPSIKTTMFLPTAKIPVYFARANLAVVLRMWPSGRLLGLQVSPLLAAGFGVAWQCPPYTEDGYARETDIELGSKLEVPGIFCLPKHTGPHACVVFLAGSGPCDRDSSVGSLKPFKDLALGLAQKGIASIRFDKVTLRHGQKFRNRSSFTIADEYFDQANAALNYASQHPEIESGRIFLLGHSLGATVVPHLAQVDNRIRGIVLLAPPSETMYKSYARQLRYFASLDSDLVESTQELIAEAEKKSDAADRLGPDSTTAPRDLPFGLPACYWNSCRELDPIGTCQAMDKPILLLQGSRDYQVTVEDDFTVWKRELRSKQDVVLSVLEGLDHCFVRGEGLSVPADYDNAGNMDATAIENIRKWIVSTCGGSQSGT</sequence>
<dbReference type="InterPro" id="IPR022742">
    <property type="entry name" value="Hydrolase_4"/>
</dbReference>
<evidence type="ECO:0000313" key="2">
    <source>
        <dbReference type="EMBL" id="KAG9249762.1"/>
    </source>
</evidence>
<evidence type="ECO:0000313" key="3">
    <source>
        <dbReference type="Proteomes" id="UP000887229"/>
    </source>
</evidence>
<dbReference type="OrthoDB" id="10249433at2759"/>
<proteinExistence type="predicted"/>
<dbReference type="Gene3D" id="3.40.50.1820">
    <property type="entry name" value="alpha/beta hydrolase"/>
    <property type="match status" value="1"/>
</dbReference>
<organism evidence="2 3">
    <name type="scientific">Emericellopsis atlantica</name>
    <dbReference type="NCBI Taxonomy" id="2614577"/>
    <lineage>
        <taxon>Eukaryota</taxon>
        <taxon>Fungi</taxon>
        <taxon>Dikarya</taxon>
        <taxon>Ascomycota</taxon>
        <taxon>Pezizomycotina</taxon>
        <taxon>Sordariomycetes</taxon>
        <taxon>Hypocreomycetidae</taxon>
        <taxon>Hypocreales</taxon>
        <taxon>Bionectriaceae</taxon>
        <taxon>Emericellopsis</taxon>
    </lineage>
</organism>
<dbReference type="RefSeq" id="XP_046113686.1">
    <property type="nucleotide sequence ID" value="XM_046266297.1"/>
</dbReference>
<dbReference type="GO" id="GO:0052689">
    <property type="term" value="F:carboxylic ester hydrolase activity"/>
    <property type="evidence" value="ECO:0007669"/>
    <property type="project" value="TreeGrafter"/>
</dbReference>
<dbReference type="SUPFAM" id="SSF53474">
    <property type="entry name" value="alpha/beta-Hydrolases"/>
    <property type="match status" value="1"/>
</dbReference>
<protein>
    <submittedName>
        <fullName evidence="2">Alpha/Beta hydrolase protein</fullName>
    </submittedName>
</protein>
<dbReference type="InterPro" id="IPR053145">
    <property type="entry name" value="AB_hydrolase_Est10"/>
</dbReference>
<dbReference type="PANTHER" id="PTHR43265:SF1">
    <property type="entry name" value="ESTERASE ESTD"/>
    <property type="match status" value="1"/>
</dbReference>
<accession>A0A9P8CK75</accession>
<gene>
    <name evidence="2" type="ORF">F5Z01DRAFT_696927</name>
</gene>
<evidence type="ECO:0000259" key="1">
    <source>
        <dbReference type="Pfam" id="PF12146"/>
    </source>
</evidence>
<dbReference type="EMBL" id="MU251292">
    <property type="protein sequence ID" value="KAG9249762.1"/>
    <property type="molecule type" value="Genomic_DNA"/>
</dbReference>